<keyword evidence="1" id="KW-0472">Membrane</keyword>
<proteinExistence type="predicted"/>
<feature type="transmembrane region" description="Helical" evidence="1">
    <location>
        <begin position="148"/>
        <end position="169"/>
    </location>
</feature>
<keyword evidence="1" id="KW-1133">Transmembrane helix</keyword>
<evidence type="ECO:0000256" key="1">
    <source>
        <dbReference type="SAM" id="Phobius"/>
    </source>
</evidence>
<reference evidence="2" key="1">
    <citation type="submission" date="2022-06" db="EMBL/GenBank/DDBJ databases">
        <title>Genome Sequence of Candolleomyces eurysporus.</title>
        <authorList>
            <person name="Buettner E."/>
        </authorList>
    </citation>
    <scope>NUCLEOTIDE SEQUENCE</scope>
    <source>
        <strain evidence="2">VTCC 930004</strain>
    </source>
</reference>
<accession>A0A9W8JF92</accession>
<feature type="non-terminal residue" evidence="2">
    <location>
        <position position="236"/>
    </location>
</feature>
<sequence>MVHRIISMYRHDRRILLGLLSILGLFFVACIIVTGLTGQIVNVPVWFNPTFRSCIPTTLGVWAPTIWFLTMGFDLVVFALSAREGLRFLRDQAPLRRASREDILSGTGWSREGTVLRILFRDSIMFPFMSVLISIINIIAFYKLPAGSVHYTANIAGMSSPILGCRLILNLRDAYYQPFADEFYNSTKHDSPPAHEGFEMASMPPTPEVPRSPSRISIITARDTGRSSPTFPINQG</sequence>
<keyword evidence="3" id="KW-1185">Reference proteome</keyword>
<feature type="transmembrane region" description="Helical" evidence="1">
    <location>
        <begin position="124"/>
        <end position="142"/>
    </location>
</feature>
<comment type="caution">
    <text evidence="2">The sequence shown here is derived from an EMBL/GenBank/DDBJ whole genome shotgun (WGS) entry which is preliminary data.</text>
</comment>
<evidence type="ECO:0000313" key="3">
    <source>
        <dbReference type="Proteomes" id="UP001140091"/>
    </source>
</evidence>
<evidence type="ECO:0000313" key="2">
    <source>
        <dbReference type="EMBL" id="KAJ2933004.1"/>
    </source>
</evidence>
<feature type="transmembrane region" description="Helical" evidence="1">
    <location>
        <begin position="15"/>
        <end position="41"/>
    </location>
</feature>
<gene>
    <name evidence="2" type="ORF">H1R20_g4071</name>
</gene>
<dbReference type="PROSITE" id="PS51257">
    <property type="entry name" value="PROKAR_LIPOPROTEIN"/>
    <property type="match status" value="1"/>
</dbReference>
<protein>
    <submittedName>
        <fullName evidence="2">Uncharacterized protein</fullName>
    </submittedName>
</protein>
<keyword evidence="1" id="KW-0812">Transmembrane</keyword>
<organism evidence="2 3">
    <name type="scientific">Candolleomyces eurysporus</name>
    <dbReference type="NCBI Taxonomy" id="2828524"/>
    <lineage>
        <taxon>Eukaryota</taxon>
        <taxon>Fungi</taxon>
        <taxon>Dikarya</taxon>
        <taxon>Basidiomycota</taxon>
        <taxon>Agaricomycotina</taxon>
        <taxon>Agaricomycetes</taxon>
        <taxon>Agaricomycetidae</taxon>
        <taxon>Agaricales</taxon>
        <taxon>Agaricineae</taxon>
        <taxon>Psathyrellaceae</taxon>
        <taxon>Candolleomyces</taxon>
    </lineage>
</organism>
<dbReference type="OrthoDB" id="2638860at2759"/>
<dbReference type="AlphaFoldDB" id="A0A9W8JF92"/>
<dbReference type="Proteomes" id="UP001140091">
    <property type="component" value="Unassembled WGS sequence"/>
</dbReference>
<dbReference type="EMBL" id="JANBPK010000753">
    <property type="protein sequence ID" value="KAJ2933004.1"/>
    <property type="molecule type" value="Genomic_DNA"/>
</dbReference>
<feature type="transmembrane region" description="Helical" evidence="1">
    <location>
        <begin position="61"/>
        <end position="80"/>
    </location>
</feature>
<name>A0A9W8JF92_9AGAR</name>